<gene>
    <name evidence="2" type="ORF">HGA05_07730</name>
</gene>
<dbReference type="InterPro" id="IPR000387">
    <property type="entry name" value="Tyr_Pase_dom"/>
</dbReference>
<protein>
    <submittedName>
        <fullName evidence="2">Tyrosine-protein phosphatase</fullName>
    </submittedName>
</protein>
<dbReference type="Gene3D" id="3.90.190.10">
    <property type="entry name" value="Protein tyrosine phosphatase superfamily"/>
    <property type="match status" value="1"/>
</dbReference>
<proteinExistence type="predicted"/>
<name>A0A846WIV2_9ACTN</name>
<accession>A0A846WIV2</accession>
<dbReference type="InterPro" id="IPR016130">
    <property type="entry name" value="Tyr_Pase_AS"/>
</dbReference>
<dbReference type="InterPro" id="IPR026893">
    <property type="entry name" value="Tyr/Ser_Pase_IphP-type"/>
</dbReference>
<organism evidence="2 3">
    <name type="scientific">Gordonia polyisoprenivorans</name>
    <dbReference type="NCBI Taxonomy" id="84595"/>
    <lineage>
        <taxon>Bacteria</taxon>
        <taxon>Bacillati</taxon>
        <taxon>Actinomycetota</taxon>
        <taxon>Actinomycetes</taxon>
        <taxon>Mycobacteriales</taxon>
        <taxon>Gordoniaceae</taxon>
        <taxon>Gordonia</taxon>
    </lineage>
</organism>
<dbReference type="AlphaFoldDB" id="A0A846WIV2"/>
<comment type="caution">
    <text evidence="2">The sequence shown here is derived from an EMBL/GenBank/DDBJ whole genome shotgun (WGS) entry which is preliminary data.</text>
</comment>
<evidence type="ECO:0000313" key="3">
    <source>
        <dbReference type="Proteomes" id="UP000563898"/>
    </source>
</evidence>
<dbReference type="Proteomes" id="UP000563898">
    <property type="component" value="Unassembled WGS sequence"/>
</dbReference>
<reference evidence="2 3" key="1">
    <citation type="submission" date="2020-04" db="EMBL/GenBank/DDBJ databases">
        <title>MicrobeNet Type strains.</title>
        <authorList>
            <person name="Nicholson A.C."/>
        </authorList>
    </citation>
    <scope>NUCLEOTIDE SEQUENCE [LARGE SCALE GENOMIC DNA]</scope>
    <source>
        <strain evidence="2 3">ATCC BAA-14</strain>
    </source>
</reference>
<dbReference type="GO" id="GO:0004721">
    <property type="term" value="F:phosphoprotein phosphatase activity"/>
    <property type="evidence" value="ECO:0007669"/>
    <property type="project" value="InterPro"/>
</dbReference>
<dbReference type="RefSeq" id="WP_006373096.1">
    <property type="nucleotide sequence ID" value="NZ_JAAXPC010000003.1"/>
</dbReference>
<dbReference type="InterPro" id="IPR029021">
    <property type="entry name" value="Prot-tyrosine_phosphatase-like"/>
</dbReference>
<dbReference type="PROSITE" id="PS00383">
    <property type="entry name" value="TYR_PHOSPHATASE_1"/>
    <property type="match status" value="1"/>
</dbReference>
<evidence type="ECO:0000313" key="2">
    <source>
        <dbReference type="EMBL" id="NKY01458.1"/>
    </source>
</evidence>
<sequence length="233" mass="25037">MTVSLHAPVNVRDLAGLPVRSGGSTQPGMLLRSDALYEGDTAPTNVEWPPTTVIDLRDATEASRFAWTWEPGVELVGNPLFSGARIDRVMHSSLSELYGEMLTTSSARIVAALNHVDPVGSTLVHCAAGKDRTGVVIAVALLLADVEREAIIADYQRTAEAVPGIYERMKVRKRLPRGVTRDAPVWGTPREAIELVLGAVSENPGGAWGWVEANGGDMERLSKWVTRFAGAPS</sequence>
<dbReference type="SUPFAM" id="SSF52799">
    <property type="entry name" value="(Phosphotyrosine protein) phosphatases II"/>
    <property type="match status" value="1"/>
</dbReference>
<dbReference type="EMBL" id="JAAXPC010000003">
    <property type="protein sequence ID" value="NKY01458.1"/>
    <property type="molecule type" value="Genomic_DNA"/>
</dbReference>
<evidence type="ECO:0000259" key="1">
    <source>
        <dbReference type="PROSITE" id="PS50056"/>
    </source>
</evidence>
<dbReference type="PROSITE" id="PS50056">
    <property type="entry name" value="TYR_PHOSPHATASE_2"/>
    <property type="match status" value="1"/>
</dbReference>
<feature type="domain" description="Tyrosine specific protein phosphatases" evidence="1">
    <location>
        <begin position="107"/>
        <end position="152"/>
    </location>
</feature>
<dbReference type="Pfam" id="PF13350">
    <property type="entry name" value="Y_phosphatase3"/>
    <property type="match status" value="1"/>
</dbReference>